<proteinExistence type="predicted"/>
<dbReference type="InterPro" id="IPR012373">
    <property type="entry name" value="Ferrdict_sens_TM"/>
</dbReference>
<name>A0A839GJJ8_9BACT</name>
<keyword evidence="4" id="KW-1185">Reference proteome</keyword>
<evidence type="ECO:0000313" key="4">
    <source>
        <dbReference type="Proteomes" id="UP000563094"/>
    </source>
</evidence>
<evidence type="ECO:0000259" key="2">
    <source>
        <dbReference type="Pfam" id="PF16344"/>
    </source>
</evidence>
<dbReference type="InterPro" id="IPR032508">
    <property type="entry name" value="FecR_C"/>
</dbReference>
<reference evidence="3 4" key="1">
    <citation type="submission" date="2020-08" db="EMBL/GenBank/DDBJ databases">
        <title>Genomic Encyclopedia of Type Strains, Phase IV (KMG-IV): sequencing the most valuable type-strain genomes for metagenomic binning, comparative biology and taxonomic classification.</title>
        <authorList>
            <person name="Goeker M."/>
        </authorList>
    </citation>
    <scope>NUCLEOTIDE SEQUENCE [LARGE SCALE GENOMIC DNA]</scope>
    <source>
        <strain evidence="3 4">DSM 29854</strain>
    </source>
</reference>
<dbReference type="GO" id="GO:0016989">
    <property type="term" value="F:sigma factor antagonist activity"/>
    <property type="evidence" value="ECO:0007669"/>
    <property type="project" value="TreeGrafter"/>
</dbReference>
<dbReference type="InterPro" id="IPR006860">
    <property type="entry name" value="FecR"/>
</dbReference>
<dbReference type="Proteomes" id="UP000563094">
    <property type="component" value="Unassembled WGS sequence"/>
</dbReference>
<evidence type="ECO:0000259" key="1">
    <source>
        <dbReference type="Pfam" id="PF04773"/>
    </source>
</evidence>
<dbReference type="Pfam" id="PF16344">
    <property type="entry name" value="FecR_C"/>
    <property type="match status" value="1"/>
</dbReference>
<dbReference type="AlphaFoldDB" id="A0A839GJJ8"/>
<dbReference type="PANTHER" id="PTHR30273:SF2">
    <property type="entry name" value="PROTEIN FECR"/>
    <property type="match status" value="1"/>
</dbReference>
<dbReference type="Pfam" id="PF04773">
    <property type="entry name" value="FecR"/>
    <property type="match status" value="1"/>
</dbReference>
<gene>
    <name evidence="3" type="ORF">FHS90_002632</name>
</gene>
<dbReference type="Gene3D" id="2.60.120.1440">
    <property type="match status" value="1"/>
</dbReference>
<dbReference type="PANTHER" id="PTHR30273">
    <property type="entry name" value="PERIPLASMIC SIGNAL SENSOR AND SIGMA FACTOR ACTIVATOR FECR-RELATED"/>
    <property type="match status" value="1"/>
</dbReference>
<feature type="domain" description="FecR protein" evidence="1">
    <location>
        <begin position="137"/>
        <end position="231"/>
    </location>
</feature>
<comment type="caution">
    <text evidence="3">The sequence shown here is derived from an EMBL/GenBank/DDBJ whole genome shotgun (WGS) entry which is preliminary data.</text>
</comment>
<dbReference type="PIRSF" id="PIRSF018266">
    <property type="entry name" value="FecR"/>
    <property type="match status" value="1"/>
</dbReference>
<dbReference type="EMBL" id="JACJIQ010000009">
    <property type="protein sequence ID" value="MBA9077913.1"/>
    <property type="molecule type" value="Genomic_DNA"/>
</dbReference>
<accession>A0A839GJJ8</accession>
<dbReference type="Gene3D" id="3.55.50.30">
    <property type="match status" value="1"/>
</dbReference>
<feature type="domain" description="Protein FecR C-terminal" evidence="2">
    <location>
        <begin position="273"/>
        <end position="332"/>
    </location>
</feature>
<protein>
    <submittedName>
        <fullName evidence="3">Ferric-dicitrate binding protein FerR (Iron transport regulator)</fullName>
    </submittedName>
</protein>
<dbReference type="RefSeq" id="WP_182513294.1">
    <property type="nucleotide sequence ID" value="NZ_JACJIQ010000009.1"/>
</dbReference>
<sequence length="347" mass="38593">MTQTTLVQQENPEWVLIAKALKGELTEQEQVEFSSWLKEDETHMELWAEASEIWDQTGTDQHLHFHPDADLAWEKVCAQANLPHNQPSEMEAPEKDALLVALFPWNQVYKFAAALVLAAGLAWIGYLQFNSSPEWEQVATVSGERKQIYLPDSSQVTLNGNSTLKYQTDFKGRERRVELTGEAFFDVKKNPEKPFIIRSGEAQTKVLGTSFNVRALSSEQKVTVAVETGRVSLSSPKIGKEVFLTPGFTGTLTANGNITKVETAANAPAWRTLAFNGATIDEVALQLECYFNVSIKVIGKKSAVCTFTGTFETPRLPEILQVLAASNELEITKQTSSQYTILRNSCQ</sequence>
<evidence type="ECO:0000313" key="3">
    <source>
        <dbReference type="EMBL" id="MBA9077913.1"/>
    </source>
</evidence>
<organism evidence="3 4">
    <name type="scientific">Rufibacter quisquiliarum</name>
    <dbReference type="NCBI Taxonomy" id="1549639"/>
    <lineage>
        <taxon>Bacteria</taxon>
        <taxon>Pseudomonadati</taxon>
        <taxon>Bacteroidota</taxon>
        <taxon>Cytophagia</taxon>
        <taxon>Cytophagales</taxon>
        <taxon>Hymenobacteraceae</taxon>
        <taxon>Rufibacter</taxon>
    </lineage>
</organism>